<evidence type="ECO:0000259" key="1">
    <source>
        <dbReference type="Pfam" id="PF12728"/>
    </source>
</evidence>
<name>A0A328C456_9DELT</name>
<evidence type="ECO:0000313" key="2">
    <source>
        <dbReference type="EMBL" id="RAL20082.1"/>
    </source>
</evidence>
<protein>
    <submittedName>
        <fullName evidence="2">DNA-binding protein</fullName>
    </submittedName>
</protein>
<dbReference type="Proteomes" id="UP000249169">
    <property type="component" value="Unassembled WGS sequence"/>
</dbReference>
<dbReference type="InterPro" id="IPR009061">
    <property type="entry name" value="DNA-bd_dom_put_sf"/>
</dbReference>
<dbReference type="EMBL" id="QHKO01000015">
    <property type="protein sequence ID" value="RAL20082.1"/>
    <property type="molecule type" value="Genomic_DNA"/>
</dbReference>
<evidence type="ECO:0000313" key="3">
    <source>
        <dbReference type="Proteomes" id="UP000249169"/>
    </source>
</evidence>
<dbReference type="InterPro" id="IPR010093">
    <property type="entry name" value="SinI_DNA-bd"/>
</dbReference>
<dbReference type="AlphaFoldDB" id="A0A328C456"/>
<keyword evidence="2" id="KW-0238">DNA-binding</keyword>
<proteinExistence type="predicted"/>
<reference evidence="2 3" key="1">
    <citation type="submission" date="2018-05" db="EMBL/GenBank/DDBJ databases">
        <title>Lujinxingia marina gen. nov. sp. nov., a new facultative anaerobic member of the class Deltaproteobacteria, and proposal of Lujinxingaceae fam. nov.</title>
        <authorList>
            <person name="Li C.-M."/>
        </authorList>
    </citation>
    <scope>NUCLEOTIDE SEQUENCE [LARGE SCALE GENOMIC DNA]</scope>
    <source>
        <strain evidence="2 3">B210</strain>
    </source>
</reference>
<dbReference type="SUPFAM" id="SSF46955">
    <property type="entry name" value="Putative DNA-binding domain"/>
    <property type="match status" value="1"/>
</dbReference>
<dbReference type="NCBIfam" id="TIGR01764">
    <property type="entry name" value="excise"/>
    <property type="match status" value="1"/>
</dbReference>
<feature type="domain" description="Helix-turn-helix" evidence="1">
    <location>
        <begin position="76"/>
        <end position="124"/>
    </location>
</feature>
<gene>
    <name evidence="2" type="ORF">DL240_18810</name>
</gene>
<accession>A0A328C456</accession>
<keyword evidence="3" id="KW-1185">Reference proteome</keyword>
<comment type="caution">
    <text evidence="2">The sequence shown here is derived from an EMBL/GenBank/DDBJ whole genome shotgun (WGS) entry which is preliminary data.</text>
</comment>
<dbReference type="GO" id="GO:0003677">
    <property type="term" value="F:DNA binding"/>
    <property type="evidence" value="ECO:0007669"/>
    <property type="project" value="UniProtKB-KW"/>
</dbReference>
<dbReference type="InterPro" id="IPR041657">
    <property type="entry name" value="HTH_17"/>
</dbReference>
<dbReference type="OrthoDB" id="26212at2"/>
<dbReference type="Pfam" id="PF12728">
    <property type="entry name" value="HTH_17"/>
    <property type="match status" value="1"/>
</dbReference>
<organism evidence="2 3">
    <name type="scientific">Lujinxingia litoralis</name>
    <dbReference type="NCBI Taxonomy" id="2211119"/>
    <lineage>
        <taxon>Bacteria</taxon>
        <taxon>Deltaproteobacteria</taxon>
        <taxon>Bradymonadales</taxon>
        <taxon>Lujinxingiaceae</taxon>
        <taxon>Lujinxingia</taxon>
    </lineage>
</organism>
<sequence>MTPVTAPRDQRESVAALLDLLTHVEAHPQQPAAYKLVSPSGDVIDLPESVFLLLERIIEVLASGDAITVVPVGKELTTQQAANILNVSRQYLVRLLNDGRIPFRKIGTHRRVRMEDLLAYKRQRDRDRIASLDDLSQLSQDFDGYDEIPNEG</sequence>